<feature type="binding site" evidence="5">
    <location>
        <position position="133"/>
    </location>
    <ligand>
        <name>dimethylallyl diphosphate</name>
        <dbReference type="ChEBI" id="CHEBI:57623"/>
    </ligand>
</feature>
<comment type="pathway">
    <text evidence="5">Isoprenoid biosynthesis; isopentenyl diphosphate biosynthesis via DXP pathway; isopentenyl diphosphate from 1-deoxy-D-xylulose 5-phosphate: step 6/6.</text>
</comment>
<comment type="similarity">
    <text evidence="5">Belongs to the IspH family.</text>
</comment>
<feature type="binding site" evidence="5">
    <location>
        <position position="231"/>
    </location>
    <ligand>
        <name>isopentenyl diphosphate</name>
        <dbReference type="ChEBI" id="CHEBI:128769"/>
    </ligand>
</feature>
<feature type="binding site" evidence="5">
    <location>
        <position position="203"/>
    </location>
    <ligand>
        <name>[4Fe-4S] cluster</name>
        <dbReference type="ChEBI" id="CHEBI:49883"/>
    </ligand>
</feature>
<proteinExistence type="inferred from homology"/>
<evidence type="ECO:0000256" key="3">
    <source>
        <dbReference type="ARBA" id="ARBA00023004"/>
    </source>
</evidence>
<feature type="binding site" evidence="5">
    <location>
        <position position="275"/>
    </location>
    <ligand>
        <name>(2E)-4-hydroxy-3-methylbut-2-enyl diphosphate</name>
        <dbReference type="ChEBI" id="CHEBI:128753"/>
    </ligand>
</feature>
<feature type="binding site" evidence="5">
    <location>
        <position position="133"/>
    </location>
    <ligand>
        <name>(2E)-4-hydroxy-3-methylbut-2-enyl diphosphate</name>
        <dbReference type="ChEBI" id="CHEBI:128753"/>
    </ligand>
</feature>
<dbReference type="RefSeq" id="WP_343950264.1">
    <property type="nucleotide sequence ID" value="NZ_BAAAHQ010000011.1"/>
</dbReference>
<comment type="pathway">
    <text evidence="5">Isoprenoid biosynthesis; dimethylallyl diphosphate biosynthesis; dimethylallyl diphosphate from (2E)-4-hydroxy-3-methylbutenyl diphosphate: step 1/1.</text>
</comment>
<feature type="active site" description="Proton donor" evidence="5">
    <location>
        <position position="135"/>
    </location>
</feature>
<dbReference type="Gene3D" id="3.40.50.11270">
    <property type="match status" value="1"/>
</dbReference>
<keyword evidence="1 5" id="KW-0004">4Fe-4S</keyword>
<feature type="binding site" evidence="5">
    <location>
        <position position="233"/>
    </location>
    <ligand>
        <name>isopentenyl diphosphate</name>
        <dbReference type="ChEBI" id="CHEBI:128769"/>
    </ligand>
</feature>
<keyword evidence="2 5" id="KW-0479">Metal-binding</keyword>
<feature type="binding site" evidence="5">
    <location>
        <position position="83"/>
    </location>
    <ligand>
        <name>dimethylallyl diphosphate</name>
        <dbReference type="ChEBI" id="CHEBI:57623"/>
    </ligand>
</feature>
<comment type="function">
    <text evidence="5">Catalyzes the conversion of 1-hydroxy-2-methyl-2-(E)-butenyl 4-diphosphate (HMBPP) into a mixture of isopentenyl diphosphate (IPP) and dimethylallyl diphosphate (DMAPP). Acts in the terminal step of the DOXP/MEP pathway for isoprenoid precursor biosynthesis.</text>
</comment>
<dbReference type="EMBL" id="BAAAHQ010000011">
    <property type="protein sequence ID" value="GAA0926226.1"/>
    <property type="molecule type" value="Genomic_DNA"/>
</dbReference>
<feature type="binding site" evidence="5">
    <location>
        <position position="50"/>
    </location>
    <ligand>
        <name>(2E)-4-hydroxy-3-methylbut-2-enyl diphosphate</name>
        <dbReference type="ChEBI" id="CHEBI:128753"/>
    </ligand>
</feature>
<feature type="binding site" evidence="5">
    <location>
        <position position="232"/>
    </location>
    <ligand>
        <name>(2E)-4-hydroxy-3-methylbut-2-enyl diphosphate</name>
        <dbReference type="ChEBI" id="CHEBI:128753"/>
    </ligand>
</feature>
<reference evidence="6 7" key="1">
    <citation type="journal article" date="2019" name="Int. J. Syst. Evol. Microbiol.">
        <title>The Global Catalogue of Microorganisms (GCM) 10K type strain sequencing project: providing services to taxonomists for standard genome sequencing and annotation.</title>
        <authorList>
            <consortium name="The Broad Institute Genomics Platform"/>
            <consortium name="The Broad Institute Genome Sequencing Center for Infectious Disease"/>
            <person name="Wu L."/>
            <person name="Ma J."/>
        </authorList>
    </citation>
    <scope>NUCLEOTIDE SEQUENCE [LARGE SCALE GENOMIC DNA]</scope>
    <source>
        <strain evidence="6 7">JCM 11136</strain>
    </source>
</reference>
<feature type="binding site" evidence="5">
    <location>
        <position position="50"/>
    </location>
    <ligand>
        <name>isopentenyl diphosphate</name>
        <dbReference type="ChEBI" id="CHEBI:128769"/>
    </ligand>
</feature>
<dbReference type="Proteomes" id="UP001501578">
    <property type="component" value="Unassembled WGS sequence"/>
</dbReference>
<feature type="binding site" evidence="5">
    <location>
        <position position="275"/>
    </location>
    <ligand>
        <name>isopentenyl diphosphate</name>
        <dbReference type="ChEBI" id="CHEBI:128769"/>
    </ligand>
</feature>
<dbReference type="EC" id="1.17.7.4" evidence="5"/>
<dbReference type="PANTHER" id="PTHR30426:SF0">
    <property type="entry name" value="4-HYDROXY-3-METHYLBUT-2-ENYL DIPHOSPHATE REDUCTASE"/>
    <property type="match status" value="1"/>
</dbReference>
<dbReference type="PANTHER" id="PTHR30426">
    <property type="entry name" value="4-HYDROXY-3-METHYLBUT-2-ENYL DIPHOSPHATE REDUCTASE"/>
    <property type="match status" value="1"/>
</dbReference>
<evidence type="ECO:0000256" key="2">
    <source>
        <dbReference type="ARBA" id="ARBA00022723"/>
    </source>
</evidence>
<feature type="binding site" evidence="5">
    <location>
        <position position="21"/>
    </location>
    <ligand>
        <name>[4Fe-4S] cluster</name>
        <dbReference type="ChEBI" id="CHEBI:49883"/>
    </ligand>
</feature>
<dbReference type="CDD" id="cd13944">
    <property type="entry name" value="lytB_ispH"/>
    <property type="match status" value="1"/>
</dbReference>
<protein>
    <recommendedName>
        <fullName evidence="5">4-hydroxy-3-methylbut-2-enyl diphosphate reductase</fullName>
        <shortName evidence="5">HMBPP reductase</shortName>
        <ecNumber evidence="5">1.17.7.4</ecNumber>
    </recommendedName>
</protein>
<keyword evidence="7" id="KW-1185">Reference proteome</keyword>
<feature type="binding site" evidence="5">
    <location>
        <position position="231"/>
    </location>
    <ligand>
        <name>dimethylallyl diphosphate</name>
        <dbReference type="ChEBI" id="CHEBI:57623"/>
    </ligand>
</feature>
<keyword evidence="3 5" id="KW-0408">Iron</keyword>
<feature type="binding site" evidence="5">
    <location>
        <position position="105"/>
    </location>
    <ligand>
        <name>[4Fe-4S] cluster</name>
        <dbReference type="ChEBI" id="CHEBI:49883"/>
    </ligand>
</feature>
<dbReference type="Pfam" id="PF02401">
    <property type="entry name" value="LYTB"/>
    <property type="match status" value="1"/>
</dbReference>
<name>A0ABN1PCM6_9ACTN</name>
<evidence type="ECO:0000313" key="6">
    <source>
        <dbReference type="EMBL" id="GAA0926226.1"/>
    </source>
</evidence>
<evidence type="ECO:0000256" key="1">
    <source>
        <dbReference type="ARBA" id="ARBA00022485"/>
    </source>
</evidence>
<feature type="binding site" evidence="5">
    <location>
        <position position="233"/>
    </location>
    <ligand>
        <name>dimethylallyl diphosphate</name>
        <dbReference type="ChEBI" id="CHEBI:57623"/>
    </ligand>
</feature>
<feature type="binding site" evidence="5">
    <location>
        <position position="133"/>
    </location>
    <ligand>
        <name>isopentenyl diphosphate</name>
        <dbReference type="ChEBI" id="CHEBI:128769"/>
    </ligand>
</feature>
<feature type="binding site" evidence="5">
    <location>
        <position position="173"/>
    </location>
    <ligand>
        <name>(2E)-4-hydroxy-3-methylbut-2-enyl diphosphate</name>
        <dbReference type="ChEBI" id="CHEBI:128753"/>
    </ligand>
</feature>
<keyword evidence="5" id="KW-0560">Oxidoreductase</keyword>
<dbReference type="InterPro" id="IPR003451">
    <property type="entry name" value="LytB/IspH"/>
</dbReference>
<dbReference type="Gene3D" id="3.40.1010.20">
    <property type="entry name" value="4-hydroxy-3-methylbut-2-enyl diphosphate reductase, catalytic domain"/>
    <property type="match status" value="2"/>
</dbReference>
<dbReference type="NCBIfam" id="TIGR00216">
    <property type="entry name" value="ispH_lytB"/>
    <property type="match status" value="1"/>
</dbReference>
<dbReference type="NCBIfam" id="NF002190">
    <property type="entry name" value="PRK01045.1-4"/>
    <property type="match status" value="1"/>
</dbReference>
<evidence type="ECO:0000256" key="5">
    <source>
        <dbReference type="HAMAP-Rule" id="MF_00191"/>
    </source>
</evidence>
<dbReference type="NCBIfam" id="NF002189">
    <property type="entry name" value="PRK01045.1-3"/>
    <property type="match status" value="1"/>
</dbReference>
<evidence type="ECO:0000313" key="7">
    <source>
        <dbReference type="Proteomes" id="UP001501578"/>
    </source>
</evidence>
<comment type="catalytic activity">
    <reaction evidence="5">
        <text>dimethylallyl diphosphate + 2 oxidized [2Fe-2S]-[ferredoxin] + H2O = (2E)-4-hydroxy-3-methylbut-2-enyl diphosphate + 2 reduced [2Fe-2S]-[ferredoxin] + 2 H(+)</text>
        <dbReference type="Rhea" id="RHEA:24825"/>
        <dbReference type="Rhea" id="RHEA-COMP:10000"/>
        <dbReference type="Rhea" id="RHEA-COMP:10001"/>
        <dbReference type="ChEBI" id="CHEBI:15377"/>
        <dbReference type="ChEBI" id="CHEBI:15378"/>
        <dbReference type="ChEBI" id="CHEBI:33737"/>
        <dbReference type="ChEBI" id="CHEBI:33738"/>
        <dbReference type="ChEBI" id="CHEBI:57623"/>
        <dbReference type="ChEBI" id="CHEBI:128753"/>
        <dbReference type="EC" id="1.17.7.4"/>
    </reaction>
</comment>
<comment type="cofactor">
    <cofactor evidence="5">
        <name>[4Fe-4S] cluster</name>
        <dbReference type="ChEBI" id="CHEBI:49883"/>
    </cofactor>
    <text evidence="5">Binds 1 [4Fe-4S] cluster per subunit.</text>
</comment>
<feature type="binding site" evidence="5">
    <location>
        <position position="231"/>
    </location>
    <ligand>
        <name>(2E)-4-hydroxy-3-methylbut-2-enyl diphosphate</name>
        <dbReference type="ChEBI" id="CHEBI:128753"/>
    </ligand>
</feature>
<gene>
    <name evidence="5" type="primary">ispH</name>
    <name evidence="6" type="ORF">GCM10009560_28110</name>
</gene>
<comment type="caution">
    <text evidence="6">The sequence shown here is derived from an EMBL/GenBank/DDBJ whole genome shotgun (WGS) entry which is preliminary data.</text>
</comment>
<feature type="binding site" evidence="5">
    <location>
        <position position="50"/>
    </location>
    <ligand>
        <name>dimethylallyl diphosphate</name>
        <dbReference type="ChEBI" id="CHEBI:57623"/>
    </ligand>
</feature>
<evidence type="ECO:0000256" key="4">
    <source>
        <dbReference type="ARBA" id="ARBA00023014"/>
    </source>
</evidence>
<accession>A0ABN1PCM6</accession>
<feature type="binding site" evidence="5">
    <location>
        <position position="233"/>
    </location>
    <ligand>
        <name>(2E)-4-hydroxy-3-methylbut-2-enyl diphosphate</name>
        <dbReference type="ChEBI" id="CHEBI:128753"/>
    </ligand>
</feature>
<feature type="binding site" evidence="5">
    <location>
        <position position="232"/>
    </location>
    <ligand>
        <name>dimethylallyl diphosphate</name>
        <dbReference type="ChEBI" id="CHEBI:57623"/>
    </ligand>
</feature>
<sequence length="321" mass="34227">MPNSTAPPARTVLLAEPRGFCAGVRRAISIVEQALEQYGPPVYVRKQIVHNHHVVADLQSRGAVFVESEDEVPEGALCVFSAHGVSPAVRENAARRGLDVIDATCPLVAKVHQEARRYARDGRTLLLVGHNDHEEVEGTYGEAPDRTLVVETVEDALGLALATDTPTALLTQTTLSLDDTQEITAALRGRFQNLAVPATSDICYASENRQQAVKSIADRADLVLVVGSTNSSNSVRMVEVAEAAGARARLVPDVDHLENAWFDGVATVGVSAGASAPEELIDALLSLLAERGFTSIEVERAAVETLEFALPARLAGSRDPD</sequence>
<organism evidence="6 7">
    <name type="scientific">Nonomuraea longicatena</name>
    <dbReference type="NCBI Taxonomy" id="83682"/>
    <lineage>
        <taxon>Bacteria</taxon>
        <taxon>Bacillati</taxon>
        <taxon>Actinomycetota</taxon>
        <taxon>Actinomycetes</taxon>
        <taxon>Streptosporangiales</taxon>
        <taxon>Streptosporangiaceae</taxon>
        <taxon>Nonomuraea</taxon>
    </lineage>
</organism>
<feature type="binding site" evidence="5">
    <location>
        <position position="83"/>
    </location>
    <ligand>
        <name>(2E)-4-hydroxy-3-methylbut-2-enyl diphosphate</name>
        <dbReference type="ChEBI" id="CHEBI:128753"/>
    </ligand>
</feature>
<feature type="binding site" evidence="5">
    <location>
        <position position="275"/>
    </location>
    <ligand>
        <name>dimethylallyl diphosphate</name>
        <dbReference type="ChEBI" id="CHEBI:57623"/>
    </ligand>
</feature>
<feature type="binding site" evidence="5">
    <location>
        <position position="232"/>
    </location>
    <ligand>
        <name>isopentenyl diphosphate</name>
        <dbReference type="ChEBI" id="CHEBI:128769"/>
    </ligand>
</feature>
<dbReference type="HAMAP" id="MF_00191">
    <property type="entry name" value="IspH"/>
    <property type="match status" value="1"/>
</dbReference>
<feature type="binding site" evidence="5">
    <location>
        <position position="83"/>
    </location>
    <ligand>
        <name>isopentenyl diphosphate</name>
        <dbReference type="ChEBI" id="CHEBI:128769"/>
    </ligand>
</feature>
<comment type="catalytic activity">
    <reaction evidence="5">
        <text>isopentenyl diphosphate + 2 oxidized [2Fe-2S]-[ferredoxin] + H2O = (2E)-4-hydroxy-3-methylbut-2-enyl diphosphate + 2 reduced [2Fe-2S]-[ferredoxin] + 2 H(+)</text>
        <dbReference type="Rhea" id="RHEA:24488"/>
        <dbReference type="Rhea" id="RHEA-COMP:10000"/>
        <dbReference type="Rhea" id="RHEA-COMP:10001"/>
        <dbReference type="ChEBI" id="CHEBI:15377"/>
        <dbReference type="ChEBI" id="CHEBI:15378"/>
        <dbReference type="ChEBI" id="CHEBI:33737"/>
        <dbReference type="ChEBI" id="CHEBI:33738"/>
        <dbReference type="ChEBI" id="CHEBI:128753"/>
        <dbReference type="ChEBI" id="CHEBI:128769"/>
        <dbReference type="EC" id="1.17.7.4"/>
    </reaction>
</comment>
<keyword evidence="5" id="KW-0414">Isoprene biosynthesis</keyword>
<keyword evidence="4 5" id="KW-0411">Iron-sulfur</keyword>